<comment type="subcellular location">
    <subcellularLocation>
        <location evidence="1">Endomembrane system</location>
        <topology evidence="1">Multi-pass membrane protein</topology>
    </subcellularLocation>
</comment>
<feature type="transmembrane region" description="Helical" evidence="3">
    <location>
        <begin position="219"/>
        <end position="240"/>
    </location>
</feature>
<evidence type="ECO:0000313" key="6">
    <source>
        <dbReference type="Proteomes" id="UP000218887"/>
    </source>
</evidence>
<evidence type="ECO:0000313" key="5">
    <source>
        <dbReference type="EMBL" id="PAV28178.1"/>
    </source>
</evidence>
<feature type="transmembrane region" description="Helical" evidence="3">
    <location>
        <begin position="69"/>
        <end position="90"/>
    </location>
</feature>
<dbReference type="RefSeq" id="WP_095656851.1">
    <property type="nucleotide sequence ID" value="NZ_NPOA01000014.1"/>
</dbReference>
<evidence type="ECO:0000259" key="4">
    <source>
        <dbReference type="Pfam" id="PF00892"/>
    </source>
</evidence>
<feature type="domain" description="EamA" evidence="4">
    <location>
        <begin position="6"/>
        <end position="141"/>
    </location>
</feature>
<dbReference type="EMBL" id="NPOA01000014">
    <property type="protein sequence ID" value="PAV28178.1"/>
    <property type="molecule type" value="Genomic_DNA"/>
</dbReference>
<gene>
    <name evidence="5" type="ORF">CIL05_17555</name>
</gene>
<dbReference type="GO" id="GO:0016020">
    <property type="term" value="C:membrane"/>
    <property type="evidence" value="ECO:0007669"/>
    <property type="project" value="InterPro"/>
</dbReference>
<keyword evidence="6" id="KW-1185">Reference proteome</keyword>
<dbReference type="PANTHER" id="PTHR22911:SF137">
    <property type="entry name" value="SOLUTE CARRIER FAMILY 35 MEMBER G2-RELATED"/>
    <property type="match status" value="1"/>
</dbReference>
<dbReference type="AlphaFoldDB" id="A0A2A2I9X3"/>
<feature type="transmembrane region" description="Helical" evidence="3">
    <location>
        <begin position="247"/>
        <end position="269"/>
    </location>
</feature>
<keyword evidence="3" id="KW-0812">Transmembrane</keyword>
<evidence type="ECO:0000256" key="1">
    <source>
        <dbReference type="ARBA" id="ARBA00004127"/>
    </source>
</evidence>
<dbReference type="SUPFAM" id="SSF103481">
    <property type="entry name" value="Multidrug resistance efflux transporter EmrE"/>
    <property type="match status" value="2"/>
</dbReference>
<dbReference type="InterPro" id="IPR037185">
    <property type="entry name" value="EmrE-like"/>
</dbReference>
<evidence type="ECO:0000256" key="2">
    <source>
        <dbReference type="ARBA" id="ARBA00007362"/>
    </source>
</evidence>
<reference evidence="5 6" key="1">
    <citation type="submission" date="2017-08" db="EMBL/GenBank/DDBJ databases">
        <title>Virgibacillus indicus sp. nov. and Virgibacillus profoundi sp. nov, two moderately halophilic bacteria isolated from marine sediment by using the Microfluidic Streak Plate.</title>
        <authorList>
            <person name="Xu B."/>
            <person name="Hu B."/>
            <person name="Wang J."/>
            <person name="Zhu Y."/>
            <person name="Huang L."/>
            <person name="Du W."/>
            <person name="Huang Y."/>
        </authorList>
    </citation>
    <scope>NUCLEOTIDE SEQUENCE [LARGE SCALE GENOMIC DNA]</scope>
    <source>
        <strain evidence="5 6">IO3-P3-H5</strain>
    </source>
</reference>
<organism evidence="5 6">
    <name type="scientific">Virgibacillus profundi</name>
    <dbReference type="NCBI Taxonomy" id="2024555"/>
    <lineage>
        <taxon>Bacteria</taxon>
        <taxon>Bacillati</taxon>
        <taxon>Bacillota</taxon>
        <taxon>Bacilli</taxon>
        <taxon>Bacillales</taxon>
        <taxon>Bacillaceae</taxon>
        <taxon>Virgibacillus</taxon>
    </lineage>
</organism>
<dbReference type="Pfam" id="PF00892">
    <property type="entry name" value="EamA"/>
    <property type="match status" value="1"/>
</dbReference>
<keyword evidence="3" id="KW-0472">Membrane</keyword>
<feature type="transmembrane region" description="Helical" evidence="3">
    <location>
        <begin position="39"/>
        <end position="57"/>
    </location>
</feature>
<feature type="transmembrane region" description="Helical" evidence="3">
    <location>
        <begin position="186"/>
        <end position="207"/>
    </location>
</feature>
<protein>
    <recommendedName>
        <fullName evidence="4">EamA domain-containing protein</fullName>
    </recommendedName>
</protein>
<dbReference type="PROSITE" id="PS51257">
    <property type="entry name" value="PROKAR_LIPOPROTEIN"/>
    <property type="match status" value="1"/>
</dbReference>
<proteinExistence type="inferred from homology"/>
<keyword evidence="3" id="KW-1133">Transmembrane helix</keyword>
<feature type="transmembrane region" description="Helical" evidence="3">
    <location>
        <begin position="275"/>
        <end position="297"/>
    </location>
</feature>
<feature type="transmembrane region" description="Helical" evidence="3">
    <location>
        <begin position="155"/>
        <end position="174"/>
    </location>
</feature>
<accession>A0A2A2I9X3</accession>
<evidence type="ECO:0000256" key="3">
    <source>
        <dbReference type="SAM" id="Phobius"/>
    </source>
</evidence>
<sequence length="316" mass="34166">MKRHNAIIIFLVGACFFGLNPLFVKLGYSAGWTLAEINVIQVIIALAVLWTIGIFAIRRHPLAVKKLKLKTIVSLMITGSFTGLTSVLYYGSMQYLPASLAVVLLFQFVWVGVLFEWIFNKKRPSWQTTLSVILTMVGVLFAADAFNGGLANMTLLGFILGIGSAFSYTAFVFVSGRVAVDVPATIRTPIMITGAAILIFIIFPPYTTLSSNALAGGSLWLYAGGLALCGMILTPLLFAMSTPHISASLATLLGAIELPVSVVVAYIGLSEYIASSRWLGVLLILLAIMIGEMKGIWGMLMKSKRRVDHTGRKHSA</sequence>
<feature type="transmembrane region" description="Helical" evidence="3">
    <location>
        <begin position="96"/>
        <end position="119"/>
    </location>
</feature>
<feature type="transmembrane region" description="Helical" evidence="3">
    <location>
        <begin position="126"/>
        <end position="143"/>
    </location>
</feature>
<dbReference type="Proteomes" id="UP000218887">
    <property type="component" value="Unassembled WGS sequence"/>
</dbReference>
<comment type="caution">
    <text evidence="5">The sequence shown here is derived from an EMBL/GenBank/DDBJ whole genome shotgun (WGS) entry which is preliminary data.</text>
</comment>
<dbReference type="InterPro" id="IPR000620">
    <property type="entry name" value="EamA_dom"/>
</dbReference>
<comment type="similarity">
    <text evidence="2">Belongs to the EamA transporter family.</text>
</comment>
<name>A0A2A2I9X3_9BACI</name>
<dbReference type="PANTHER" id="PTHR22911">
    <property type="entry name" value="ACYL-MALONYL CONDENSING ENZYME-RELATED"/>
    <property type="match status" value="1"/>
</dbReference>
<dbReference type="OrthoDB" id="3180815at2"/>